<evidence type="ECO:0000313" key="1">
    <source>
        <dbReference type="EMBL" id="TXC92646.1"/>
    </source>
</evidence>
<gene>
    <name evidence="1" type="ORF">FS935_00065</name>
</gene>
<reference evidence="1 2" key="1">
    <citation type="journal article" date="2005" name="Int. J. Syst. Evol. Microbiol.">
        <title>Bacillus litoralis sp. nov., isolated from a tidal flat of the Yellow Sea in Korea.</title>
        <authorList>
            <person name="Yoon J.H."/>
            <person name="Oh T.K."/>
        </authorList>
    </citation>
    <scope>NUCLEOTIDE SEQUENCE [LARGE SCALE GENOMIC DNA]</scope>
    <source>
        <strain evidence="1 2">SW-211</strain>
    </source>
</reference>
<dbReference type="AlphaFoldDB" id="A0A5C6W3Z0"/>
<evidence type="ECO:0000313" key="2">
    <source>
        <dbReference type="Proteomes" id="UP000321363"/>
    </source>
</evidence>
<dbReference type="EMBL" id="VOQF01000001">
    <property type="protein sequence ID" value="TXC92646.1"/>
    <property type="molecule type" value="Genomic_DNA"/>
</dbReference>
<sequence length="67" mass="7864">MFIGQSMEFLLIDMNNTMIRLDIFYYIDRDEYKVLASVKNKKGLIVSGKEKEEVVNRAFSNLKDELV</sequence>
<organism evidence="1 2">
    <name type="scientific">Metabacillus litoralis</name>
    <dbReference type="NCBI Taxonomy" id="152268"/>
    <lineage>
        <taxon>Bacteria</taxon>
        <taxon>Bacillati</taxon>
        <taxon>Bacillota</taxon>
        <taxon>Bacilli</taxon>
        <taxon>Bacillales</taxon>
        <taxon>Bacillaceae</taxon>
        <taxon>Metabacillus</taxon>
    </lineage>
</organism>
<dbReference type="Proteomes" id="UP000321363">
    <property type="component" value="Unassembled WGS sequence"/>
</dbReference>
<accession>A0A5C6W3Z0</accession>
<comment type="caution">
    <text evidence="1">The sequence shown here is derived from an EMBL/GenBank/DDBJ whole genome shotgun (WGS) entry which is preliminary data.</text>
</comment>
<protein>
    <submittedName>
        <fullName evidence="1">Uncharacterized protein</fullName>
    </submittedName>
</protein>
<keyword evidence="2" id="KW-1185">Reference proteome</keyword>
<dbReference type="RefSeq" id="WP_146945506.1">
    <property type="nucleotide sequence ID" value="NZ_VOQF01000001.1"/>
</dbReference>
<name>A0A5C6W3Z0_9BACI</name>
<proteinExistence type="predicted"/>